<dbReference type="CDD" id="cd02696">
    <property type="entry name" value="MurNAc-LAA"/>
    <property type="match status" value="1"/>
</dbReference>
<dbReference type="PANTHER" id="PTHR30404">
    <property type="entry name" value="N-ACETYLMURAMOYL-L-ALANINE AMIDASE"/>
    <property type="match status" value="1"/>
</dbReference>
<proteinExistence type="predicted"/>
<dbReference type="GO" id="GO:0030288">
    <property type="term" value="C:outer membrane-bounded periplasmic space"/>
    <property type="evidence" value="ECO:0007669"/>
    <property type="project" value="TreeGrafter"/>
</dbReference>
<dbReference type="AlphaFoldDB" id="A0A9D1L074"/>
<keyword evidence="1" id="KW-0378">Hydrolase</keyword>
<dbReference type="InterPro" id="IPR050695">
    <property type="entry name" value="N-acetylmuramoyl_amidase_3"/>
</dbReference>
<feature type="domain" description="MurNAc-LAA" evidence="2">
    <location>
        <begin position="4"/>
        <end position="175"/>
    </location>
</feature>
<sequence>MLRILINPAHGGNDLGHRSFQAYSLICEKDYVLRLSQKQQESLKEAGAQVFLTRDRDVAMSIPSRLAMTDQMDVFISNHLNMGRKRGIEIYYSVHSDGKLANRLKKGFEEKGFLVRQCHARSMTNDKNEDYYPLLKDSKAKESVMIMYGYVDSDDISRLMTCENEYTEIVTDAIMQTQTVQV</sequence>
<dbReference type="EMBL" id="DVMJ01000004">
    <property type="protein sequence ID" value="HIU12567.1"/>
    <property type="molecule type" value="Genomic_DNA"/>
</dbReference>
<evidence type="ECO:0000313" key="4">
    <source>
        <dbReference type="Proteomes" id="UP000824175"/>
    </source>
</evidence>
<dbReference type="Gene3D" id="3.40.630.40">
    <property type="entry name" value="Zn-dependent exopeptidases"/>
    <property type="match status" value="1"/>
</dbReference>
<evidence type="ECO:0000259" key="2">
    <source>
        <dbReference type="Pfam" id="PF01520"/>
    </source>
</evidence>
<dbReference type="PANTHER" id="PTHR30404:SF0">
    <property type="entry name" value="N-ACETYLMURAMOYL-L-ALANINE AMIDASE AMIC"/>
    <property type="match status" value="1"/>
</dbReference>
<gene>
    <name evidence="3" type="ORF">IAD15_00620</name>
</gene>
<dbReference type="Pfam" id="PF01520">
    <property type="entry name" value="Amidase_3"/>
    <property type="match status" value="1"/>
</dbReference>
<organism evidence="3 4">
    <name type="scientific">Candidatus Fimiplasma intestinipullorum</name>
    <dbReference type="NCBI Taxonomy" id="2840825"/>
    <lineage>
        <taxon>Bacteria</taxon>
        <taxon>Bacillati</taxon>
        <taxon>Bacillota</taxon>
        <taxon>Clostridia</taxon>
        <taxon>Eubacteriales</taxon>
        <taxon>Candidatus Fimiplasma</taxon>
    </lineage>
</organism>
<comment type="caution">
    <text evidence="3">The sequence shown here is derived from an EMBL/GenBank/DDBJ whole genome shotgun (WGS) entry which is preliminary data.</text>
</comment>
<reference evidence="3" key="2">
    <citation type="journal article" date="2021" name="PeerJ">
        <title>Extensive microbial diversity within the chicken gut microbiome revealed by metagenomics and culture.</title>
        <authorList>
            <person name="Gilroy R."/>
            <person name="Ravi A."/>
            <person name="Getino M."/>
            <person name="Pursley I."/>
            <person name="Horton D.L."/>
            <person name="Alikhan N.F."/>
            <person name="Baker D."/>
            <person name="Gharbi K."/>
            <person name="Hall N."/>
            <person name="Watson M."/>
            <person name="Adriaenssens E.M."/>
            <person name="Foster-Nyarko E."/>
            <person name="Jarju S."/>
            <person name="Secka A."/>
            <person name="Antonio M."/>
            <person name="Oren A."/>
            <person name="Chaudhuri R.R."/>
            <person name="La Ragione R."/>
            <person name="Hildebrand F."/>
            <person name="Pallen M.J."/>
        </authorList>
    </citation>
    <scope>NUCLEOTIDE SEQUENCE</scope>
    <source>
        <strain evidence="3">CHK195-11698</strain>
    </source>
</reference>
<evidence type="ECO:0000256" key="1">
    <source>
        <dbReference type="ARBA" id="ARBA00022801"/>
    </source>
</evidence>
<dbReference type="GO" id="GO:0009253">
    <property type="term" value="P:peptidoglycan catabolic process"/>
    <property type="evidence" value="ECO:0007669"/>
    <property type="project" value="InterPro"/>
</dbReference>
<dbReference type="Proteomes" id="UP000824175">
    <property type="component" value="Unassembled WGS sequence"/>
</dbReference>
<evidence type="ECO:0000313" key="3">
    <source>
        <dbReference type="EMBL" id="HIU12567.1"/>
    </source>
</evidence>
<dbReference type="InterPro" id="IPR002508">
    <property type="entry name" value="MurNAc-LAA_cat"/>
</dbReference>
<dbReference type="SUPFAM" id="SSF53187">
    <property type="entry name" value="Zn-dependent exopeptidases"/>
    <property type="match status" value="1"/>
</dbReference>
<dbReference type="GO" id="GO:0008745">
    <property type="term" value="F:N-acetylmuramoyl-L-alanine amidase activity"/>
    <property type="evidence" value="ECO:0007669"/>
    <property type="project" value="InterPro"/>
</dbReference>
<accession>A0A9D1L074</accession>
<protein>
    <submittedName>
        <fullName evidence="3">N-acetylmuramoyl-L-alanine amidase</fullName>
    </submittedName>
</protein>
<reference evidence="3" key="1">
    <citation type="submission" date="2020-10" db="EMBL/GenBank/DDBJ databases">
        <authorList>
            <person name="Gilroy R."/>
        </authorList>
    </citation>
    <scope>NUCLEOTIDE SEQUENCE</scope>
    <source>
        <strain evidence="3">CHK195-11698</strain>
    </source>
</reference>
<name>A0A9D1L074_9FIRM</name>